<organism evidence="9 10">
    <name type="scientific">Danxiaibacter flavus</name>
    <dbReference type="NCBI Taxonomy" id="3049108"/>
    <lineage>
        <taxon>Bacteria</taxon>
        <taxon>Pseudomonadati</taxon>
        <taxon>Bacteroidota</taxon>
        <taxon>Chitinophagia</taxon>
        <taxon>Chitinophagales</taxon>
        <taxon>Chitinophagaceae</taxon>
        <taxon>Danxiaibacter</taxon>
    </lineage>
</organism>
<keyword evidence="7" id="KW-0732">Signal</keyword>
<feature type="chain" id="PRO_5047223074" description="adenosine deaminase" evidence="7">
    <location>
        <begin position="20"/>
        <end position="472"/>
    </location>
</feature>
<accession>A0ABV3ZJ11</accession>
<proteinExistence type="inferred from homology"/>
<reference evidence="9 10" key="1">
    <citation type="submission" date="2023-07" db="EMBL/GenBank/DDBJ databases">
        <authorList>
            <person name="Lian W.-H."/>
        </authorList>
    </citation>
    <scope>NUCLEOTIDE SEQUENCE [LARGE SCALE GENOMIC DNA]</scope>
    <source>
        <strain evidence="9 10">SYSU DXS3180</strain>
    </source>
</reference>
<evidence type="ECO:0000313" key="10">
    <source>
        <dbReference type="Proteomes" id="UP001560573"/>
    </source>
</evidence>
<dbReference type="Gene3D" id="3.20.20.140">
    <property type="entry name" value="Metal-dependent hydrolases"/>
    <property type="match status" value="1"/>
</dbReference>
<comment type="similarity">
    <text evidence="2">Belongs to the metallo-dependent hydrolases superfamily. Adenosine and AMP deaminases family.</text>
</comment>
<feature type="signal peptide" evidence="7">
    <location>
        <begin position="1"/>
        <end position="19"/>
    </location>
</feature>
<dbReference type="PANTHER" id="PTHR11409">
    <property type="entry name" value="ADENOSINE DEAMINASE"/>
    <property type="match status" value="1"/>
</dbReference>
<evidence type="ECO:0000256" key="6">
    <source>
        <dbReference type="ARBA" id="ARBA00022833"/>
    </source>
</evidence>
<gene>
    <name evidence="9" type="ORF">QTN47_13400</name>
</gene>
<keyword evidence="5" id="KW-0378">Hydrolase</keyword>
<dbReference type="Pfam" id="PF00962">
    <property type="entry name" value="A_deaminase"/>
    <property type="match status" value="1"/>
</dbReference>
<comment type="cofactor">
    <cofactor evidence="1">
        <name>Zn(2+)</name>
        <dbReference type="ChEBI" id="CHEBI:29105"/>
    </cofactor>
</comment>
<dbReference type="Proteomes" id="UP001560573">
    <property type="component" value="Unassembled WGS sequence"/>
</dbReference>
<dbReference type="SUPFAM" id="SSF51556">
    <property type="entry name" value="Metallo-dependent hydrolases"/>
    <property type="match status" value="1"/>
</dbReference>
<dbReference type="PANTHER" id="PTHR11409:SF43">
    <property type="entry name" value="ADENOSINE DEAMINASE"/>
    <property type="match status" value="1"/>
</dbReference>
<evidence type="ECO:0000256" key="7">
    <source>
        <dbReference type="SAM" id="SignalP"/>
    </source>
</evidence>
<evidence type="ECO:0000256" key="2">
    <source>
        <dbReference type="ARBA" id="ARBA00006676"/>
    </source>
</evidence>
<dbReference type="InterPro" id="IPR032466">
    <property type="entry name" value="Metal_Hydrolase"/>
</dbReference>
<dbReference type="InterPro" id="IPR006330">
    <property type="entry name" value="Ado/ade_deaminase"/>
</dbReference>
<evidence type="ECO:0000256" key="5">
    <source>
        <dbReference type="ARBA" id="ARBA00022801"/>
    </source>
</evidence>
<evidence type="ECO:0000256" key="4">
    <source>
        <dbReference type="ARBA" id="ARBA00022723"/>
    </source>
</evidence>
<comment type="caution">
    <text evidence="9">The sequence shown here is derived from an EMBL/GenBank/DDBJ whole genome shotgun (WGS) entry which is preliminary data.</text>
</comment>
<feature type="domain" description="Adenosine deaminase" evidence="8">
    <location>
        <begin position="219"/>
        <end position="455"/>
    </location>
</feature>
<dbReference type="EMBL" id="JAULBC010000004">
    <property type="protein sequence ID" value="MEX6688503.1"/>
    <property type="molecule type" value="Genomic_DNA"/>
</dbReference>
<dbReference type="RefSeq" id="WP_369329912.1">
    <property type="nucleotide sequence ID" value="NZ_JAULBC010000004.1"/>
</dbReference>
<evidence type="ECO:0000313" key="9">
    <source>
        <dbReference type="EMBL" id="MEX6688503.1"/>
    </source>
</evidence>
<keyword evidence="6" id="KW-0862">Zinc</keyword>
<sequence length="472" mass="54283">MKKNCLLFILLLGFTHLHAQTIEQYFERIRNNTAELTAFFAQMPKGGDLHHHYSGSVYAETYIDYIVSKDYYLSLNTLKVDSTASLDNAKISTLIKAGQWPMYKAKLLEKWSVKDYDGVSYPSDKQFFDTFGYFDIASSQQLDVGLLELKNRAKAENVSYIETMLKTIPLTSALKNINRSYNEKLRQADSLQDEVLLTKILDSLYATIIDSGAVACADTFNQTIEALHKKALIDDGSFKMRYMNYATRIKQPLDVFRSLVLSFISASRSKLIVGVNIVAPENDNVSMRDYRLHMLMFKYCHKKYDSVKYSMHAGELVLGMVKPEELNWHIDAAVRMAGASRIGHGVDLPYERNAYDLLRYMASNKIAVEINLYSNEFILKVKDDQHPIRLYYTSKVPIVISTDDAGVLRTNLTEQFVLLAKRYPYISYRDIKSFVYNSIDYSFIKEDEVKEQLKKQLQNSFTAFERKVLANK</sequence>
<name>A0ABV3ZJ11_9BACT</name>
<dbReference type="EC" id="3.5.4.4" evidence="3"/>
<evidence type="ECO:0000259" key="8">
    <source>
        <dbReference type="Pfam" id="PF00962"/>
    </source>
</evidence>
<keyword evidence="4" id="KW-0479">Metal-binding</keyword>
<evidence type="ECO:0000256" key="3">
    <source>
        <dbReference type="ARBA" id="ARBA00012784"/>
    </source>
</evidence>
<dbReference type="InterPro" id="IPR001365">
    <property type="entry name" value="A_deaminase_dom"/>
</dbReference>
<keyword evidence="10" id="KW-1185">Reference proteome</keyword>
<protein>
    <recommendedName>
        <fullName evidence="3">adenosine deaminase</fullName>
        <ecNumber evidence="3">3.5.4.4</ecNumber>
    </recommendedName>
</protein>
<evidence type="ECO:0000256" key="1">
    <source>
        <dbReference type="ARBA" id="ARBA00001947"/>
    </source>
</evidence>